<dbReference type="GO" id="GO:0006298">
    <property type="term" value="P:mismatch repair"/>
    <property type="evidence" value="ECO:0007669"/>
    <property type="project" value="UniProtKB-UniRule"/>
</dbReference>
<evidence type="ECO:0000259" key="8">
    <source>
        <dbReference type="SMART" id="SM00927"/>
    </source>
</evidence>
<dbReference type="RefSeq" id="WP_058483506.1">
    <property type="nucleotide sequence ID" value="NZ_CAAAII010000001.1"/>
</dbReference>
<dbReference type="SMART" id="SM00927">
    <property type="entry name" value="MutH"/>
    <property type="match status" value="1"/>
</dbReference>
<dbReference type="AlphaFoldDB" id="A0A0W0Z4Q2"/>
<keyword evidence="4 7" id="KW-0227">DNA damage</keyword>
<name>A0A0W0Z4Q2_LEGSP</name>
<dbReference type="Proteomes" id="UP000054877">
    <property type="component" value="Unassembled WGS sequence"/>
</dbReference>
<keyword evidence="2 7" id="KW-0540">Nuclease</keyword>
<dbReference type="HAMAP" id="MF_00759">
    <property type="entry name" value="MutH"/>
    <property type="match status" value="1"/>
</dbReference>
<dbReference type="NCBIfam" id="NF003458">
    <property type="entry name" value="PRK05070.1"/>
    <property type="match status" value="1"/>
</dbReference>
<organism evidence="9 10">
    <name type="scientific">Legionella spiritensis</name>
    <dbReference type="NCBI Taxonomy" id="452"/>
    <lineage>
        <taxon>Bacteria</taxon>
        <taxon>Pseudomonadati</taxon>
        <taxon>Pseudomonadota</taxon>
        <taxon>Gammaproteobacteria</taxon>
        <taxon>Legionellales</taxon>
        <taxon>Legionellaceae</taxon>
        <taxon>Legionella</taxon>
    </lineage>
</organism>
<dbReference type="GO" id="GO:0003677">
    <property type="term" value="F:DNA binding"/>
    <property type="evidence" value="ECO:0007669"/>
    <property type="project" value="InterPro"/>
</dbReference>
<sequence length="223" mass="24977">MKKIRPDHCPKSEEELIEQCHRIEGLSLSQLAAGLGLVIPGEQTRRKGWTGLAIELALGATAGSKSIPDFCHLGIELKTIPLNKQGNPAESTFVTSIPLLTVHRQQWLTSQCCQKLRRVLWIPVEGDKMIPFEHRRIGRAMLWSPTTEQETILSKDWEELTTMISTGQLEEINAAMGDYLQVRPKAANTQSLCYGFDSEGNKILTLPRGFYLRACFTKQLLGC</sequence>
<keyword evidence="10" id="KW-1185">Reference proteome</keyword>
<evidence type="ECO:0000256" key="1">
    <source>
        <dbReference type="ARBA" id="ARBA00022490"/>
    </source>
</evidence>
<evidence type="ECO:0000256" key="3">
    <source>
        <dbReference type="ARBA" id="ARBA00022759"/>
    </source>
</evidence>
<keyword evidence="6 7" id="KW-0234">DNA repair</keyword>
<comment type="similarity">
    <text evidence="7">Belongs to the MutH family.</text>
</comment>
<dbReference type="STRING" id="452.Lspi_1596"/>
<dbReference type="SUPFAM" id="SSF52980">
    <property type="entry name" value="Restriction endonuclease-like"/>
    <property type="match status" value="1"/>
</dbReference>
<comment type="subcellular location">
    <subcellularLocation>
        <location evidence="7">Cytoplasm</location>
    </subcellularLocation>
</comment>
<dbReference type="PATRIC" id="fig|452.5.peg.1754"/>
<proteinExistence type="inferred from homology"/>
<feature type="domain" description="DNA mismatch repair MutH/Type II restriction enzyme Sau3AI" evidence="8">
    <location>
        <begin position="58"/>
        <end position="156"/>
    </location>
</feature>
<dbReference type="InterPro" id="IPR011335">
    <property type="entry name" value="Restrct_endonuc-II-like"/>
</dbReference>
<dbReference type="Pfam" id="PF02976">
    <property type="entry name" value="MutH"/>
    <property type="match status" value="1"/>
</dbReference>
<keyword evidence="3 7" id="KW-0255">Endonuclease</keyword>
<dbReference type="GO" id="GO:0016787">
    <property type="term" value="F:hydrolase activity"/>
    <property type="evidence" value="ECO:0007669"/>
    <property type="project" value="UniProtKB-KW"/>
</dbReference>
<evidence type="ECO:0000313" key="9">
    <source>
        <dbReference type="EMBL" id="KTD64077.1"/>
    </source>
</evidence>
<comment type="function">
    <text evidence="7">Sequence-specific endonuclease that cleaves unmethylated GATC sequences. It is involved in DNA mismatch repair.</text>
</comment>
<evidence type="ECO:0000256" key="7">
    <source>
        <dbReference type="HAMAP-Rule" id="MF_00759"/>
    </source>
</evidence>
<dbReference type="InterPro" id="IPR004230">
    <property type="entry name" value="DNA_mismatch_repair_MutH"/>
</dbReference>
<accession>A0A0W0Z4Q2</accession>
<reference evidence="9 10" key="1">
    <citation type="submission" date="2015-11" db="EMBL/GenBank/DDBJ databases">
        <title>Genomic analysis of 38 Legionella species identifies large and diverse effector repertoires.</title>
        <authorList>
            <person name="Burstein D."/>
            <person name="Amaro F."/>
            <person name="Zusman T."/>
            <person name="Lifshitz Z."/>
            <person name="Cohen O."/>
            <person name="Gilbert J.A."/>
            <person name="Pupko T."/>
            <person name="Shuman H.A."/>
            <person name="Segal G."/>
        </authorList>
    </citation>
    <scope>NUCLEOTIDE SEQUENCE [LARGE SCALE GENOMIC DNA]</scope>
    <source>
        <strain evidence="9 10">Mt.St.Helens-9</strain>
    </source>
</reference>
<evidence type="ECO:0000256" key="4">
    <source>
        <dbReference type="ARBA" id="ARBA00022763"/>
    </source>
</evidence>
<keyword evidence="5 7" id="KW-0378">Hydrolase</keyword>
<evidence type="ECO:0000256" key="2">
    <source>
        <dbReference type="ARBA" id="ARBA00022722"/>
    </source>
</evidence>
<dbReference type="OrthoDB" id="5634909at2"/>
<evidence type="ECO:0000313" key="10">
    <source>
        <dbReference type="Proteomes" id="UP000054877"/>
    </source>
</evidence>
<comment type="caution">
    <text evidence="9">The sequence shown here is derived from an EMBL/GenBank/DDBJ whole genome shotgun (WGS) entry which is preliminary data.</text>
</comment>
<dbReference type="InterPro" id="IPR037057">
    <property type="entry name" value="DNA_rep_MutH/T2_RE_sf"/>
</dbReference>
<dbReference type="NCBIfam" id="TIGR02248">
    <property type="entry name" value="mutH_TIGR"/>
    <property type="match status" value="1"/>
</dbReference>
<dbReference type="CDD" id="cd00583">
    <property type="entry name" value="MutH-like"/>
    <property type="match status" value="1"/>
</dbReference>
<keyword evidence="1 7" id="KW-0963">Cytoplasm</keyword>
<dbReference type="EMBL" id="LNYX01000014">
    <property type="protein sequence ID" value="KTD64077.1"/>
    <property type="molecule type" value="Genomic_DNA"/>
</dbReference>
<dbReference type="GO" id="GO:0006304">
    <property type="term" value="P:DNA modification"/>
    <property type="evidence" value="ECO:0007669"/>
    <property type="project" value="InterPro"/>
</dbReference>
<evidence type="ECO:0000256" key="5">
    <source>
        <dbReference type="ARBA" id="ARBA00022801"/>
    </source>
</evidence>
<dbReference type="GO" id="GO:0004519">
    <property type="term" value="F:endonuclease activity"/>
    <property type="evidence" value="ECO:0007669"/>
    <property type="project" value="UniProtKB-UniRule"/>
</dbReference>
<dbReference type="GO" id="GO:0005737">
    <property type="term" value="C:cytoplasm"/>
    <property type="evidence" value="ECO:0007669"/>
    <property type="project" value="UniProtKB-SubCell"/>
</dbReference>
<evidence type="ECO:0000256" key="6">
    <source>
        <dbReference type="ARBA" id="ARBA00023204"/>
    </source>
</evidence>
<dbReference type="InterPro" id="IPR011337">
    <property type="entry name" value="DNA_rep_MutH/RE_typeII_Sau3AI"/>
</dbReference>
<protein>
    <recommendedName>
        <fullName evidence="7">DNA mismatch repair protein MutH</fullName>
    </recommendedName>
    <alternativeName>
        <fullName evidence="7">Methyl-directed mismatch repair protein</fullName>
    </alternativeName>
</protein>
<gene>
    <name evidence="7 9" type="primary">mutH</name>
    <name evidence="9" type="ORF">Lspi_1596</name>
</gene>
<dbReference type="Gene3D" id="3.40.600.10">
    <property type="entry name" value="DNA mismatch repair MutH/Restriction endonuclease, type II"/>
    <property type="match status" value="1"/>
</dbReference>